<protein>
    <submittedName>
        <fullName evidence="2">Uncharacterized protein</fullName>
    </submittedName>
</protein>
<gene>
    <name evidence="2" type="ORF">K504DRAFT_487908</name>
</gene>
<evidence type="ECO:0000313" key="2">
    <source>
        <dbReference type="EMBL" id="KAF2713515.1"/>
    </source>
</evidence>
<feature type="region of interest" description="Disordered" evidence="1">
    <location>
        <begin position="1"/>
        <end position="77"/>
    </location>
</feature>
<dbReference type="Proteomes" id="UP000799428">
    <property type="component" value="Unassembled WGS sequence"/>
</dbReference>
<dbReference type="OrthoDB" id="3799195at2759"/>
<reference evidence="2" key="1">
    <citation type="journal article" date="2020" name="Stud. Mycol.">
        <title>101 Dothideomycetes genomes: a test case for predicting lifestyles and emergence of pathogens.</title>
        <authorList>
            <person name="Haridas S."/>
            <person name="Albert R."/>
            <person name="Binder M."/>
            <person name="Bloem J."/>
            <person name="Labutti K."/>
            <person name="Salamov A."/>
            <person name="Andreopoulos B."/>
            <person name="Baker S."/>
            <person name="Barry K."/>
            <person name="Bills G."/>
            <person name="Bluhm B."/>
            <person name="Cannon C."/>
            <person name="Castanera R."/>
            <person name="Culley D."/>
            <person name="Daum C."/>
            <person name="Ezra D."/>
            <person name="Gonzalez J."/>
            <person name="Henrissat B."/>
            <person name="Kuo A."/>
            <person name="Liang C."/>
            <person name="Lipzen A."/>
            <person name="Lutzoni F."/>
            <person name="Magnuson J."/>
            <person name="Mondo S."/>
            <person name="Nolan M."/>
            <person name="Ohm R."/>
            <person name="Pangilinan J."/>
            <person name="Park H.-J."/>
            <person name="Ramirez L."/>
            <person name="Alfaro M."/>
            <person name="Sun H."/>
            <person name="Tritt A."/>
            <person name="Yoshinaga Y."/>
            <person name="Zwiers L.-H."/>
            <person name="Turgeon B."/>
            <person name="Goodwin S."/>
            <person name="Spatafora J."/>
            <person name="Crous P."/>
            <person name="Grigoriev I."/>
        </authorList>
    </citation>
    <scope>NUCLEOTIDE SEQUENCE</scope>
    <source>
        <strain evidence="2">CBS 279.74</strain>
    </source>
</reference>
<organism evidence="2 3">
    <name type="scientific">Pleomassaria siparia CBS 279.74</name>
    <dbReference type="NCBI Taxonomy" id="1314801"/>
    <lineage>
        <taxon>Eukaryota</taxon>
        <taxon>Fungi</taxon>
        <taxon>Dikarya</taxon>
        <taxon>Ascomycota</taxon>
        <taxon>Pezizomycotina</taxon>
        <taxon>Dothideomycetes</taxon>
        <taxon>Pleosporomycetidae</taxon>
        <taxon>Pleosporales</taxon>
        <taxon>Pleomassariaceae</taxon>
        <taxon>Pleomassaria</taxon>
    </lineage>
</organism>
<accession>A0A6G1KLU1</accession>
<evidence type="ECO:0000313" key="3">
    <source>
        <dbReference type="Proteomes" id="UP000799428"/>
    </source>
</evidence>
<feature type="compositionally biased region" description="Low complexity" evidence="1">
    <location>
        <begin position="49"/>
        <end position="69"/>
    </location>
</feature>
<dbReference type="EMBL" id="MU005765">
    <property type="protein sequence ID" value="KAF2713515.1"/>
    <property type="molecule type" value="Genomic_DNA"/>
</dbReference>
<name>A0A6G1KLU1_9PLEO</name>
<proteinExistence type="predicted"/>
<feature type="region of interest" description="Disordered" evidence="1">
    <location>
        <begin position="99"/>
        <end position="148"/>
    </location>
</feature>
<feature type="compositionally biased region" description="Basic and acidic residues" evidence="1">
    <location>
        <begin position="107"/>
        <end position="148"/>
    </location>
</feature>
<evidence type="ECO:0000256" key="1">
    <source>
        <dbReference type="SAM" id="MobiDB-lite"/>
    </source>
</evidence>
<feature type="compositionally biased region" description="Basic and acidic residues" evidence="1">
    <location>
        <begin position="1"/>
        <end position="17"/>
    </location>
</feature>
<dbReference type="AlphaFoldDB" id="A0A6G1KLU1"/>
<sequence length="298" mass="33361">MSSRSTGRDKGKTRMPSDQETVNIDAALSSLGEPVHLPLPVSPPRNVQLPSAIPSSSAGSSSTPLPISSQGVKRKQSTITSFFLSKKDTFETILTVERKKAASNTRKAGERAIKASKAVEMDRRVKGERREEAGSAKTARAEEERLKQEDIKAEGDAIKKERVGVRMPKEDWIDWVNSHQQRDSNFEMPEKYDPAEYPNETESEGEFGINLNEQRCLAHCEKPNPADDEHEPIKLFRRSDVQQLAWRKAAVLNGVHISPTGRMLSTDEGTLLRIGRILYEQQRFGDSSLSLEIPQHMQ</sequence>
<keyword evidence="3" id="KW-1185">Reference proteome</keyword>